<dbReference type="InterPro" id="IPR007150">
    <property type="entry name" value="HUS1/Mec3"/>
</dbReference>
<dbReference type="GO" id="GO:0044778">
    <property type="term" value="P:meiotic DNA integrity checkpoint signaling"/>
    <property type="evidence" value="ECO:0007669"/>
    <property type="project" value="TreeGrafter"/>
</dbReference>
<name>A0A9P6WH41_9ASCO</name>
<dbReference type="GO" id="GO:0006289">
    <property type="term" value="P:nucleotide-excision repair"/>
    <property type="evidence" value="ECO:0007669"/>
    <property type="project" value="TreeGrafter"/>
</dbReference>
<dbReference type="EMBL" id="PUHW01000330">
    <property type="protein sequence ID" value="KAG0687021.1"/>
    <property type="molecule type" value="Genomic_DNA"/>
</dbReference>
<dbReference type="Pfam" id="PF04005">
    <property type="entry name" value="Hus1"/>
    <property type="match status" value="1"/>
</dbReference>
<comment type="caution">
    <text evidence="6">The sequence shown here is derived from an EMBL/GenBank/DDBJ whole genome shotgun (WGS) entry which is preliminary data.</text>
</comment>
<comment type="similarity">
    <text evidence="2 4">Belongs to the HUS1 family.</text>
</comment>
<evidence type="ECO:0000256" key="2">
    <source>
        <dbReference type="ARBA" id="ARBA00005563"/>
    </source>
</evidence>
<dbReference type="GO" id="GO:0033314">
    <property type="term" value="P:mitotic DNA replication checkpoint signaling"/>
    <property type="evidence" value="ECO:0007669"/>
    <property type="project" value="TreeGrafter"/>
</dbReference>
<feature type="region of interest" description="Disordered" evidence="5">
    <location>
        <begin position="237"/>
        <end position="268"/>
    </location>
</feature>
<dbReference type="Proteomes" id="UP000697127">
    <property type="component" value="Unassembled WGS sequence"/>
</dbReference>
<dbReference type="GO" id="GO:0005730">
    <property type="term" value="C:nucleolus"/>
    <property type="evidence" value="ECO:0007669"/>
    <property type="project" value="InterPro"/>
</dbReference>
<protein>
    <recommendedName>
        <fullName evidence="4">Checkpoint protein</fullName>
    </recommendedName>
</protein>
<dbReference type="GO" id="GO:0030896">
    <property type="term" value="C:checkpoint clamp complex"/>
    <property type="evidence" value="ECO:0007669"/>
    <property type="project" value="InterPro"/>
</dbReference>
<evidence type="ECO:0000256" key="5">
    <source>
        <dbReference type="SAM" id="MobiDB-lite"/>
    </source>
</evidence>
<dbReference type="OrthoDB" id="419537at2759"/>
<dbReference type="PANTHER" id="PTHR12900:SF0">
    <property type="entry name" value="CHECKPOINT PROTEIN"/>
    <property type="match status" value="1"/>
</dbReference>
<dbReference type="PIRSF" id="PIRSF011312">
    <property type="entry name" value="Cell_cycle_HUS1"/>
    <property type="match status" value="1"/>
</dbReference>
<dbReference type="GO" id="GO:0000723">
    <property type="term" value="P:telomere maintenance"/>
    <property type="evidence" value="ECO:0007669"/>
    <property type="project" value="TreeGrafter"/>
</dbReference>
<dbReference type="GO" id="GO:0000724">
    <property type="term" value="P:double-strand break repair via homologous recombination"/>
    <property type="evidence" value="ECO:0007669"/>
    <property type="project" value="TreeGrafter"/>
</dbReference>
<proteinExistence type="inferred from homology"/>
<organism evidence="6 7">
    <name type="scientific">Pichia californica</name>
    <dbReference type="NCBI Taxonomy" id="460514"/>
    <lineage>
        <taxon>Eukaryota</taxon>
        <taxon>Fungi</taxon>
        <taxon>Dikarya</taxon>
        <taxon>Ascomycota</taxon>
        <taxon>Saccharomycotina</taxon>
        <taxon>Pichiomycetes</taxon>
        <taxon>Pichiales</taxon>
        <taxon>Pichiaceae</taxon>
        <taxon>Pichia</taxon>
    </lineage>
</organism>
<dbReference type="AlphaFoldDB" id="A0A9P6WH41"/>
<keyword evidence="7" id="KW-1185">Reference proteome</keyword>
<evidence type="ECO:0000313" key="7">
    <source>
        <dbReference type="Proteomes" id="UP000697127"/>
    </source>
</evidence>
<comment type="subcellular location">
    <subcellularLocation>
        <location evidence="1">Nucleus</location>
    </subcellularLocation>
</comment>
<accession>A0A9P6WH41</accession>
<feature type="compositionally biased region" description="Low complexity" evidence="5">
    <location>
        <begin position="237"/>
        <end position="252"/>
    </location>
</feature>
<evidence type="ECO:0000313" key="6">
    <source>
        <dbReference type="EMBL" id="KAG0687021.1"/>
    </source>
</evidence>
<evidence type="ECO:0000256" key="4">
    <source>
        <dbReference type="PIRNR" id="PIRNR011312"/>
    </source>
</evidence>
<keyword evidence="3" id="KW-0539">Nucleus</keyword>
<evidence type="ECO:0000256" key="1">
    <source>
        <dbReference type="ARBA" id="ARBA00004123"/>
    </source>
</evidence>
<dbReference type="PANTHER" id="PTHR12900">
    <property type="entry name" value="MITOTIC AND DNA DAMAGE CHECKPOINT PROTEIN HUS1"/>
    <property type="match status" value="1"/>
</dbReference>
<evidence type="ECO:0000256" key="3">
    <source>
        <dbReference type="ARBA" id="ARBA00023242"/>
    </source>
</evidence>
<reference evidence="6" key="1">
    <citation type="submission" date="2020-11" db="EMBL/GenBank/DDBJ databases">
        <title>Kefir isolates.</title>
        <authorList>
            <person name="Marcisauskas S."/>
            <person name="Kim Y."/>
            <person name="Blasche S."/>
        </authorList>
    </citation>
    <scope>NUCLEOTIDE SEQUENCE</scope>
    <source>
        <strain evidence="6">Olga-1</strain>
    </source>
</reference>
<gene>
    <name evidence="6" type="ORF">C6P40_003017</name>
</gene>
<dbReference type="GO" id="GO:0035861">
    <property type="term" value="C:site of double-strand break"/>
    <property type="evidence" value="ECO:0007669"/>
    <property type="project" value="TreeGrafter"/>
</dbReference>
<sequence length="333" mass="38372">MKLSLRINDIKTARIIRQVLGFILTVRKDCILKFTQNEMNIISFDVNNSSPLFWSSIGQINFDRYDVIAKDDTIVLDINIETLFHIMKNYEKAASVAGEMNIKLQRGQELQDKTSKTRPIYMVISYIEEITETQEISHLFSIPVSLSRANRGNRLNQPEIVNFSLILDLNCTLISFFQRVERYKAVDNINIVANKYGELKIEFENNVRKTSIKWKGRLDTYTRSDMKKVQKVPLTDSISSINNNSNNNNGSNKEYDGNTSSESDDNEDNEELEMFNEITVNVKSKWWNLSSKIIEVCDTLQMIIWDQGCVFSCNINDEPSCTLLYVVPGKILE</sequence>
<dbReference type="InterPro" id="IPR016580">
    <property type="entry name" value="HUS1"/>
</dbReference>
<dbReference type="GO" id="GO:0031573">
    <property type="term" value="P:mitotic intra-S DNA damage checkpoint signaling"/>
    <property type="evidence" value="ECO:0007669"/>
    <property type="project" value="TreeGrafter"/>
</dbReference>
<dbReference type="Gene3D" id="3.70.10.10">
    <property type="match status" value="1"/>
</dbReference>